<organism evidence="1 2">
    <name type="scientific">Plakobranchus ocellatus</name>
    <dbReference type="NCBI Taxonomy" id="259542"/>
    <lineage>
        <taxon>Eukaryota</taxon>
        <taxon>Metazoa</taxon>
        <taxon>Spiralia</taxon>
        <taxon>Lophotrochozoa</taxon>
        <taxon>Mollusca</taxon>
        <taxon>Gastropoda</taxon>
        <taxon>Heterobranchia</taxon>
        <taxon>Euthyneura</taxon>
        <taxon>Panpulmonata</taxon>
        <taxon>Sacoglossa</taxon>
        <taxon>Placobranchoidea</taxon>
        <taxon>Plakobranchidae</taxon>
        <taxon>Plakobranchus</taxon>
    </lineage>
</organism>
<reference evidence="1 2" key="1">
    <citation type="journal article" date="2021" name="Elife">
        <title>Chloroplast acquisition without the gene transfer in kleptoplastic sea slugs, Plakobranchus ocellatus.</title>
        <authorList>
            <person name="Maeda T."/>
            <person name="Takahashi S."/>
            <person name="Yoshida T."/>
            <person name="Shimamura S."/>
            <person name="Takaki Y."/>
            <person name="Nagai Y."/>
            <person name="Toyoda A."/>
            <person name="Suzuki Y."/>
            <person name="Arimoto A."/>
            <person name="Ishii H."/>
            <person name="Satoh N."/>
            <person name="Nishiyama T."/>
            <person name="Hasebe M."/>
            <person name="Maruyama T."/>
            <person name="Minagawa J."/>
            <person name="Obokata J."/>
            <person name="Shigenobu S."/>
        </authorList>
    </citation>
    <scope>NUCLEOTIDE SEQUENCE [LARGE SCALE GENOMIC DNA]</scope>
</reference>
<accession>A0AAV4DCU3</accession>
<dbReference type="EMBL" id="BLXT01007741">
    <property type="protein sequence ID" value="GFO42048.1"/>
    <property type="molecule type" value="Genomic_DNA"/>
</dbReference>
<name>A0AAV4DCU3_9GAST</name>
<proteinExistence type="predicted"/>
<evidence type="ECO:0000313" key="2">
    <source>
        <dbReference type="Proteomes" id="UP000735302"/>
    </source>
</evidence>
<dbReference type="Proteomes" id="UP000735302">
    <property type="component" value="Unassembled WGS sequence"/>
</dbReference>
<evidence type="ECO:0000313" key="1">
    <source>
        <dbReference type="EMBL" id="GFO42048.1"/>
    </source>
</evidence>
<dbReference type="AlphaFoldDB" id="A0AAV4DCU3"/>
<sequence>MNSYIVVMATQELHLRRLYGDWGASDLGRSEEETEAAWSPQGYGTDIVRRDLIWSRLGMEVRQELDCLPDGDTRDPHRMLAVLSSGCRVHSSISALMSKLYANGQRHGCKAVSRCLREAIDTLTICSLVRVSHKHLVWECLCAGEE</sequence>
<keyword evidence="2" id="KW-1185">Reference proteome</keyword>
<comment type="caution">
    <text evidence="1">The sequence shown here is derived from an EMBL/GenBank/DDBJ whole genome shotgun (WGS) entry which is preliminary data.</text>
</comment>
<gene>
    <name evidence="1" type="ORF">PoB_006855300</name>
</gene>
<protein>
    <submittedName>
        <fullName evidence="1">Uncharacterized protein</fullName>
    </submittedName>
</protein>